<dbReference type="Gene3D" id="3.40.50.300">
    <property type="entry name" value="P-loop containing nucleotide triphosphate hydrolases"/>
    <property type="match status" value="1"/>
</dbReference>
<evidence type="ECO:0000313" key="4">
    <source>
        <dbReference type="EMBL" id="MPN57815.1"/>
    </source>
</evidence>
<organism evidence="4">
    <name type="scientific">bioreactor metagenome</name>
    <dbReference type="NCBI Taxonomy" id="1076179"/>
    <lineage>
        <taxon>unclassified sequences</taxon>
        <taxon>metagenomes</taxon>
        <taxon>ecological metagenomes</taxon>
    </lineage>
</organism>
<gene>
    <name evidence="4" type="primary">ftsK_8</name>
    <name evidence="4" type="ORF">SDC9_205509</name>
</gene>
<evidence type="ECO:0000259" key="3">
    <source>
        <dbReference type="PROSITE" id="PS50901"/>
    </source>
</evidence>
<dbReference type="Pfam" id="PF01580">
    <property type="entry name" value="FtsK_SpoIIIE"/>
    <property type="match status" value="1"/>
</dbReference>
<dbReference type="PANTHER" id="PTHR22683:SF41">
    <property type="entry name" value="DNA TRANSLOCASE FTSK"/>
    <property type="match status" value="1"/>
</dbReference>
<name>A0A645J296_9ZZZZ</name>
<sequence>MASPLTVTLGKDIGGQPVVADLGKMPHVLVAGTTGSGKSVGINAMILSLLYKSEPEKVRLILVDPKMLELSIYEGIPHLLAPVVVDMKQGPTRCRGASPRWRSATS</sequence>
<accession>A0A645J296</accession>
<comment type="caution">
    <text evidence="4">The sequence shown here is derived from an EMBL/GenBank/DDBJ whole genome shotgun (WGS) entry which is preliminary data.</text>
</comment>
<protein>
    <submittedName>
        <fullName evidence="4">DNA translocase FtsK</fullName>
    </submittedName>
</protein>
<dbReference type="PANTHER" id="PTHR22683">
    <property type="entry name" value="SPORULATION PROTEIN RELATED"/>
    <property type="match status" value="1"/>
</dbReference>
<dbReference type="AlphaFoldDB" id="A0A645J296"/>
<feature type="domain" description="FtsK" evidence="3">
    <location>
        <begin position="15"/>
        <end position="106"/>
    </location>
</feature>
<dbReference type="SUPFAM" id="SSF52540">
    <property type="entry name" value="P-loop containing nucleoside triphosphate hydrolases"/>
    <property type="match status" value="1"/>
</dbReference>
<evidence type="ECO:0000256" key="1">
    <source>
        <dbReference type="ARBA" id="ARBA00022741"/>
    </source>
</evidence>
<dbReference type="PROSITE" id="PS50901">
    <property type="entry name" value="FTSK"/>
    <property type="match status" value="1"/>
</dbReference>
<proteinExistence type="predicted"/>
<dbReference type="EMBL" id="VSSQ01129824">
    <property type="protein sequence ID" value="MPN57815.1"/>
    <property type="molecule type" value="Genomic_DNA"/>
</dbReference>
<evidence type="ECO:0000256" key="2">
    <source>
        <dbReference type="ARBA" id="ARBA00022840"/>
    </source>
</evidence>
<dbReference type="GO" id="GO:0003677">
    <property type="term" value="F:DNA binding"/>
    <property type="evidence" value="ECO:0007669"/>
    <property type="project" value="InterPro"/>
</dbReference>
<keyword evidence="2" id="KW-0067">ATP-binding</keyword>
<keyword evidence="1" id="KW-0547">Nucleotide-binding</keyword>
<dbReference type="InterPro" id="IPR002543">
    <property type="entry name" value="FtsK_dom"/>
</dbReference>
<dbReference type="GO" id="GO:0005524">
    <property type="term" value="F:ATP binding"/>
    <property type="evidence" value="ECO:0007669"/>
    <property type="project" value="UniProtKB-KW"/>
</dbReference>
<dbReference type="InterPro" id="IPR050206">
    <property type="entry name" value="FtsK/SpoIIIE/SftA"/>
</dbReference>
<reference evidence="4" key="1">
    <citation type="submission" date="2019-08" db="EMBL/GenBank/DDBJ databases">
        <authorList>
            <person name="Kucharzyk K."/>
            <person name="Murdoch R.W."/>
            <person name="Higgins S."/>
            <person name="Loffler F."/>
        </authorList>
    </citation>
    <scope>NUCLEOTIDE SEQUENCE</scope>
</reference>
<dbReference type="InterPro" id="IPR027417">
    <property type="entry name" value="P-loop_NTPase"/>
</dbReference>